<organism evidence="1 2">
    <name type="scientific">Methylorubrum suomiense</name>
    <dbReference type="NCBI Taxonomy" id="144191"/>
    <lineage>
        <taxon>Bacteria</taxon>
        <taxon>Pseudomonadati</taxon>
        <taxon>Pseudomonadota</taxon>
        <taxon>Alphaproteobacteria</taxon>
        <taxon>Hyphomicrobiales</taxon>
        <taxon>Methylobacteriaceae</taxon>
        <taxon>Methylorubrum</taxon>
    </lineage>
</organism>
<evidence type="ECO:0000313" key="2">
    <source>
        <dbReference type="Proteomes" id="UP001055093"/>
    </source>
</evidence>
<dbReference type="EMBL" id="BPRE01000005">
    <property type="protein sequence ID" value="GJE75377.1"/>
    <property type="molecule type" value="Genomic_DNA"/>
</dbReference>
<evidence type="ECO:0008006" key="3">
    <source>
        <dbReference type="Google" id="ProtNLM"/>
    </source>
</evidence>
<dbReference type="Proteomes" id="UP001055093">
    <property type="component" value="Unassembled WGS sequence"/>
</dbReference>
<sequence>MALFGGRRPRPDASVRRRVEGWARVAGGFGPDTAMTVSEIVCADPACPGFETVILILTPGQPTRAVKVAGAMDAIDEAAVAAAIATPESAGG</sequence>
<reference evidence="1" key="2">
    <citation type="submission" date="2021-08" db="EMBL/GenBank/DDBJ databases">
        <authorList>
            <person name="Tani A."/>
            <person name="Ola A."/>
            <person name="Ogura Y."/>
            <person name="Katsura K."/>
            <person name="Hayashi T."/>
        </authorList>
    </citation>
    <scope>NUCLEOTIDE SEQUENCE</scope>
    <source>
        <strain evidence="1">DSM 14458</strain>
    </source>
</reference>
<evidence type="ECO:0000313" key="1">
    <source>
        <dbReference type="EMBL" id="GJE75377.1"/>
    </source>
</evidence>
<reference evidence="1" key="1">
    <citation type="journal article" date="2021" name="Front. Microbiol.">
        <title>Comprehensive Comparative Genomics and Phenotyping of Methylobacterium Species.</title>
        <authorList>
            <person name="Alessa O."/>
            <person name="Ogura Y."/>
            <person name="Fujitani Y."/>
            <person name="Takami H."/>
            <person name="Hayashi T."/>
            <person name="Sahin N."/>
            <person name="Tani A."/>
        </authorList>
    </citation>
    <scope>NUCLEOTIDE SEQUENCE</scope>
    <source>
        <strain evidence="1">DSM 14458</strain>
    </source>
</reference>
<keyword evidence="2" id="KW-1185">Reference proteome</keyword>
<dbReference type="RefSeq" id="WP_238307921.1">
    <property type="nucleotide sequence ID" value="NZ_BPRE01000005.1"/>
</dbReference>
<accession>A0ABQ4UWG6</accession>
<gene>
    <name evidence="1" type="ORF">BGCPKDLD_1961</name>
</gene>
<comment type="caution">
    <text evidence="1">The sequence shown here is derived from an EMBL/GenBank/DDBJ whole genome shotgun (WGS) entry which is preliminary data.</text>
</comment>
<protein>
    <recommendedName>
        <fullName evidence="3">Nitrate reductase</fullName>
    </recommendedName>
</protein>
<proteinExistence type="predicted"/>
<name>A0ABQ4UWG6_9HYPH</name>